<keyword evidence="2" id="KW-1185">Reference proteome</keyword>
<evidence type="ECO:0000313" key="2">
    <source>
        <dbReference type="Proteomes" id="UP001215280"/>
    </source>
</evidence>
<dbReference type="Proteomes" id="UP001215280">
    <property type="component" value="Unassembled WGS sequence"/>
</dbReference>
<organism evidence="1 2">
    <name type="scientific">Mycena maculata</name>
    <dbReference type="NCBI Taxonomy" id="230809"/>
    <lineage>
        <taxon>Eukaryota</taxon>
        <taxon>Fungi</taxon>
        <taxon>Dikarya</taxon>
        <taxon>Basidiomycota</taxon>
        <taxon>Agaricomycotina</taxon>
        <taxon>Agaricomycetes</taxon>
        <taxon>Agaricomycetidae</taxon>
        <taxon>Agaricales</taxon>
        <taxon>Marasmiineae</taxon>
        <taxon>Mycenaceae</taxon>
        <taxon>Mycena</taxon>
    </lineage>
</organism>
<dbReference type="AlphaFoldDB" id="A0AAD7K6D0"/>
<proteinExistence type="predicted"/>
<protein>
    <recommendedName>
        <fullName evidence="3">F-box domain-containing protein</fullName>
    </recommendedName>
</protein>
<comment type="caution">
    <text evidence="1">The sequence shown here is derived from an EMBL/GenBank/DDBJ whole genome shotgun (WGS) entry which is preliminary data.</text>
</comment>
<dbReference type="EMBL" id="JARJLG010000007">
    <property type="protein sequence ID" value="KAJ7779313.1"/>
    <property type="molecule type" value="Genomic_DNA"/>
</dbReference>
<sequence length="454" mass="51338">MPSWSVVPCNPTAPPTQNIFPTHVPNEIIREILQATRGSRLRGDVVPPPWPVSQVCHLLRNIALGFPLLWTDIHLTNLGNESTFKALTLQLERAKKYPLRVFLRHISSAPPGRAEKIAELLATTASRWQEATLIIRPTLLLNFMHIKGNLGALEYLHIETSPRVPVHNLFSPAPALHTFSVAHGTVGYFIAQVPFPQLKVLCGIYDQHFYDRILARVLHLEDLRLAAPVGIMLHVDRPRICLPDLHRLSVPSMHFLATVLLPSLQELTLLSTDGVQHFVSFMQISPSPTINKLILTDTSIYDIHDLRIILATSTVTTSLTMCFSLGNCDNLLDALEVRQRDSLLSCLAPSVSELIIVFDDSIVRDGCRDPEQLLTMIESRLDPEGKNGDACVALRSLHITEQGLRPPYKYKLIRLQTKYNFELVFLHFTYTQWIHSEDRVWESPLHKDPIHVMH</sequence>
<name>A0AAD7K6D0_9AGAR</name>
<accession>A0AAD7K6D0</accession>
<evidence type="ECO:0000313" key="1">
    <source>
        <dbReference type="EMBL" id="KAJ7779313.1"/>
    </source>
</evidence>
<gene>
    <name evidence="1" type="ORF">DFH07DRAFT_950380</name>
</gene>
<reference evidence="1" key="1">
    <citation type="submission" date="2023-03" db="EMBL/GenBank/DDBJ databases">
        <title>Massive genome expansion in bonnet fungi (Mycena s.s.) driven by repeated elements and novel gene families across ecological guilds.</title>
        <authorList>
            <consortium name="Lawrence Berkeley National Laboratory"/>
            <person name="Harder C.B."/>
            <person name="Miyauchi S."/>
            <person name="Viragh M."/>
            <person name="Kuo A."/>
            <person name="Thoen E."/>
            <person name="Andreopoulos B."/>
            <person name="Lu D."/>
            <person name="Skrede I."/>
            <person name="Drula E."/>
            <person name="Henrissat B."/>
            <person name="Morin E."/>
            <person name="Kohler A."/>
            <person name="Barry K."/>
            <person name="LaButti K."/>
            <person name="Morin E."/>
            <person name="Salamov A."/>
            <person name="Lipzen A."/>
            <person name="Mereny Z."/>
            <person name="Hegedus B."/>
            <person name="Baldrian P."/>
            <person name="Stursova M."/>
            <person name="Weitz H."/>
            <person name="Taylor A."/>
            <person name="Grigoriev I.V."/>
            <person name="Nagy L.G."/>
            <person name="Martin F."/>
            <person name="Kauserud H."/>
        </authorList>
    </citation>
    <scope>NUCLEOTIDE SEQUENCE</scope>
    <source>
        <strain evidence="1">CBHHK188m</strain>
    </source>
</reference>
<evidence type="ECO:0008006" key="3">
    <source>
        <dbReference type="Google" id="ProtNLM"/>
    </source>
</evidence>